<accession>A0A2T5MF84</accession>
<proteinExistence type="predicted"/>
<evidence type="ECO:0000313" key="2">
    <source>
        <dbReference type="EMBL" id="PTU31238.1"/>
    </source>
</evidence>
<evidence type="ECO:0000313" key="3">
    <source>
        <dbReference type="Proteomes" id="UP000244248"/>
    </source>
</evidence>
<dbReference type="EMBL" id="QANS01000003">
    <property type="protein sequence ID" value="PTU31238.1"/>
    <property type="molecule type" value="Genomic_DNA"/>
</dbReference>
<feature type="compositionally biased region" description="Low complexity" evidence="1">
    <location>
        <begin position="45"/>
        <end position="59"/>
    </location>
</feature>
<feature type="region of interest" description="Disordered" evidence="1">
    <location>
        <begin position="16"/>
        <end position="65"/>
    </location>
</feature>
<comment type="caution">
    <text evidence="2">The sequence shown here is derived from an EMBL/GenBank/DDBJ whole genome shotgun (WGS) entry which is preliminary data.</text>
</comment>
<reference evidence="2 3" key="1">
    <citation type="submission" date="2018-04" db="EMBL/GenBank/DDBJ databases">
        <title>Novel species isolated from glacier.</title>
        <authorList>
            <person name="Liu Q."/>
            <person name="Xin Y.-H."/>
        </authorList>
    </citation>
    <scope>NUCLEOTIDE SEQUENCE [LARGE SCALE GENOMIC DNA]</scope>
    <source>
        <strain evidence="2 3">GT1R17</strain>
    </source>
</reference>
<keyword evidence="3" id="KW-1185">Reference proteome</keyword>
<keyword evidence="2" id="KW-0762">Sugar transport</keyword>
<dbReference type="Proteomes" id="UP000244248">
    <property type="component" value="Unassembled WGS sequence"/>
</dbReference>
<protein>
    <submittedName>
        <fullName evidence="2">Sugar transporter</fullName>
    </submittedName>
</protein>
<evidence type="ECO:0000256" key="1">
    <source>
        <dbReference type="SAM" id="MobiDB-lite"/>
    </source>
</evidence>
<dbReference type="AlphaFoldDB" id="A0A2T5MF84"/>
<organism evidence="2 3">
    <name type="scientific">Stenotrophobium rhamnosiphilum</name>
    <dbReference type="NCBI Taxonomy" id="2029166"/>
    <lineage>
        <taxon>Bacteria</taxon>
        <taxon>Pseudomonadati</taxon>
        <taxon>Pseudomonadota</taxon>
        <taxon>Gammaproteobacteria</taxon>
        <taxon>Nevskiales</taxon>
        <taxon>Nevskiaceae</taxon>
        <taxon>Stenotrophobium</taxon>
    </lineage>
</organism>
<gene>
    <name evidence="2" type="ORF">CJD38_07750</name>
</gene>
<keyword evidence="2" id="KW-0813">Transport</keyword>
<sequence>MLSLTACGQAGKLVLPEKDVPTPKAAEAKATVVDPVSSETPNPTPDTTPTTPAQTAPAAPKKEKP</sequence>
<name>A0A2T5MF84_9GAMM</name>